<dbReference type="Gene3D" id="1.10.390.10">
    <property type="entry name" value="Neutral Protease Domain 2"/>
    <property type="match status" value="1"/>
</dbReference>
<proteinExistence type="predicted"/>
<dbReference type="InterPro" id="IPR027268">
    <property type="entry name" value="Peptidase_M4/M1_CTD_sf"/>
</dbReference>
<protein>
    <recommendedName>
        <fullName evidence="3">Peptidase M61 catalytic domain-containing protein</fullName>
    </recommendedName>
</protein>
<dbReference type="Proteomes" id="UP000039046">
    <property type="component" value="Unassembled WGS sequence"/>
</dbReference>
<dbReference type="AlphaFoldDB" id="A0A0A1TN95"/>
<dbReference type="STRING" id="1531966.A0A0A1TN95"/>
<reference evidence="1 2" key="1">
    <citation type="journal article" date="2015" name="Genome Announc.">
        <title>Draft Genome Sequence and Gene Annotation of the Entomopathogenic Fungus Verticillium hemipterigenum.</title>
        <authorList>
            <person name="Horn F."/>
            <person name="Habel A."/>
            <person name="Scharf D.H."/>
            <person name="Dworschak J."/>
            <person name="Brakhage A.A."/>
            <person name="Guthke R."/>
            <person name="Hertweck C."/>
            <person name="Linde J."/>
        </authorList>
    </citation>
    <scope>NUCLEOTIDE SEQUENCE [LARGE SCALE GENOMIC DNA]</scope>
</reference>
<evidence type="ECO:0000313" key="1">
    <source>
        <dbReference type="EMBL" id="CEJ91947.1"/>
    </source>
</evidence>
<evidence type="ECO:0008006" key="3">
    <source>
        <dbReference type="Google" id="ProtNLM"/>
    </source>
</evidence>
<sequence length="372" mass="42027">MSVPLKDEIRIQPHGSHSGLNKLLVFVTLEAPRRKDQDLLCCFFAIPEHPPHFYSESNTKVADSNGYLKVFFSTAKDGSIDIRVGRDTVGDVVLTLEVTPRPVNQLTSPRTYTELHSDQGGLIGVGRWFLPHIPCREISTCHVEWDLSLSPPTTKASWSFGEGAELTTQTGPDDLVRSSVFMAETDEAEPPVIHCFGQLPASLRLLQESTAPIFSYAKSLFESPESVMKVYIRKVPRGFSGHNFACCFMIDYSDLDQPRHEAELLRYMSHEMTHNWAYLGNDPDGFQNTWFIEGIADFYALYLPVMAGVKGVEYFCQILDEFLTMYYTSPYLHTPLRQVPNDANGNLVSYRRGFMYLFLLDAQLRAVAESRG</sequence>
<evidence type="ECO:0000313" key="2">
    <source>
        <dbReference type="Proteomes" id="UP000039046"/>
    </source>
</evidence>
<dbReference type="OrthoDB" id="626167at2759"/>
<keyword evidence="2" id="KW-1185">Reference proteome</keyword>
<dbReference type="EMBL" id="CDHN01000004">
    <property type="protein sequence ID" value="CEJ91947.1"/>
    <property type="molecule type" value="Genomic_DNA"/>
</dbReference>
<gene>
    <name evidence="1" type="ORF">VHEMI07628</name>
</gene>
<dbReference type="SUPFAM" id="SSF55486">
    <property type="entry name" value="Metalloproteases ('zincins'), catalytic domain"/>
    <property type="match status" value="1"/>
</dbReference>
<organism evidence="1 2">
    <name type="scientific">[Torrubiella] hemipterigena</name>
    <dbReference type="NCBI Taxonomy" id="1531966"/>
    <lineage>
        <taxon>Eukaryota</taxon>
        <taxon>Fungi</taxon>
        <taxon>Dikarya</taxon>
        <taxon>Ascomycota</taxon>
        <taxon>Pezizomycotina</taxon>
        <taxon>Sordariomycetes</taxon>
        <taxon>Hypocreomycetidae</taxon>
        <taxon>Hypocreales</taxon>
        <taxon>Clavicipitaceae</taxon>
        <taxon>Clavicipitaceae incertae sedis</taxon>
        <taxon>'Torrubiella' clade</taxon>
    </lineage>
</organism>
<dbReference type="HOGENOM" id="CLU_024392_1_0_1"/>
<accession>A0A0A1TN95</accession>
<name>A0A0A1TN95_9HYPO</name>